<dbReference type="Gene3D" id="3.60.10.10">
    <property type="entry name" value="Endonuclease/exonuclease/phosphatase"/>
    <property type="match status" value="1"/>
</dbReference>
<evidence type="ECO:0000259" key="3">
    <source>
        <dbReference type="PROSITE" id="PS50158"/>
    </source>
</evidence>
<gene>
    <name evidence="5" type="ORF">SLEP1_g2363</name>
</gene>
<feature type="compositionally biased region" description="Polar residues" evidence="2">
    <location>
        <begin position="584"/>
        <end position="608"/>
    </location>
</feature>
<dbReference type="InterPro" id="IPR025558">
    <property type="entry name" value="DUF4283"/>
</dbReference>
<dbReference type="InterPro" id="IPR000477">
    <property type="entry name" value="RT_dom"/>
</dbReference>
<feature type="domain" description="CCHC-type" evidence="3">
    <location>
        <begin position="276"/>
        <end position="289"/>
    </location>
</feature>
<dbReference type="InterPro" id="IPR012337">
    <property type="entry name" value="RNaseH-like_sf"/>
</dbReference>
<dbReference type="InterPro" id="IPR002156">
    <property type="entry name" value="RNaseH_domain"/>
</dbReference>
<evidence type="ECO:0000313" key="6">
    <source>
        <dbReference type="Proteomes" id="UP001054252"/>
    </source>
</evidence>
<dbReference type="PROSITE" id="PS50879">
    <property type="entry name" value="RNASE_H_1"/>
    <property type="match status" value="1"/>
</dbReference>
<dbReference type="InterPro" id="IPR036397">
    <property type="entry name" value="RNaseH_sf"/>
</dbReference>
<feature type="region of interest" description="Disordered" evidence="2">
    <location>
        <begin position="523"/>
        <end position="610"/>
    </location>
</feature>
<feature type="region of interest" description="Disordered" evidence="2">
    <location>
        <begin position="371"/>
        <end position="392"/>
    </location>
</feature>
<dbReference type="InterPro" id="IPR001878">
    <property type="entry name" value="Znf_CCHC"/>
</dbReference>
<dbReference type="SUPFAM" id="SSF53098">
    <property type="entry name" value="Ribonuclease H-like"/>
    <property type="match status" value="1"/>
</dbReference>
<feature type="compositionally biased region" description="Polar residues" evidence="2">
    <location>
        <begin position="523"/>
        <end position="545"/>
    </location>
</feature>
<evidence type="ECO:0000313" key="5">
    <source>
        <dbReference type="EMBL" id="GKU88053.1"/>
    </source>
</evidence>
<reference evidence="5 6" key="1">
    <citation type="journal article" date="2021" name="Commun. Biol.">
        <title>The genome of Shorea leprosula (Dipterocarpaceae) highlights the ecological relevance of drought in aseasonal tropical rainforests.</title>
        <authorList>
            <person name="Ng K.K.S."/>
            <person name="Kobayashi M.J."/>
            <person name="Fawcett J.A."/>
            <person name="Hatakeyama M."/>
            <person name="Paape T."/>
            <person name="Ng C.H."/>
            <person name="Ang C.C."/>
            <person name="Tnah L.H."/>
            <person name="Lee C.T."/>
            <person name="Nishiyama T."/>
            <person name="Sese J."/>
            <person name="O'Brien M.J."/>
            <person name="Copetti D."/>
            <person name="Mohd Noor M.I."/>
            <person name="Ong R.C."/>
            <person name="Putra M."/>
            <person name="Sireger I.Z."/>
            <person name="Indrioko S."/>
            <person name="Kosugi Y."/>
            <person name="Izuno A."/>
            <person name="Isagi Y."/>
            <person name="Lee S.L."/>
            <person name="Shimizu K.K."/>
        </authorList>
    </citation>
    <scope>NUCLEOTIDE SEQUENCE [LARGE SCALE GENOMIC DNA]</scope>
    <source>
        <strain evidence="5">214</strain>
    </source>
</reference>
<dbReference type="InterPro" id="IPR040256">
    <property type="entry name" value="At4g02000-like"/>
</dbReference>
<evidence type="ECO:0000259" key="4">
    <source>
        <dbReference type="PROSITE" id="PS50879"/>
    </source>
</evidence>
<dbReference type="InterPro" id="IPR005135">
    <property type="entry name" value="Endo/exonuclease/phosphatase"/>
</dbReference>
<dbReference type="SUPFAM" id="SSF56219">
    <property type="entry name" value="DNase I-like"/>
    <property type="match status" value="1"/>
</dbReference>
<dbReference type="EMBL" id="BPVZ01000002">
    <property type="protein sequence ID" value="GKU88053.1"/>
    <property type="molecule type" value="Genomic_DNA"/>
</dbReference>
<evidence type="ECO:0008006" key="7">
    <source>
        <dbReference type="Google" id="ProtNLM"/>
    </source>
</evidence>
<dbReference type="InterPro" id="IPR036691">
    <property type="entry name" value="Endo/exonu/phosph_ase_sf"/>
</dbReference>
<keyword evidence="1" id="KW-0862">Zinc</keyword>
<dbReference type="GO" id="GO:0003676">
    <property type="term" value="F:nucleic acid binding"/>
    <property type="evidence" value="ECO:0007669"/>
    <property type="project" value="InterPro"/>
</dbReference>
<dbReference type="Pfam" id="PF13456">
    <property type="entry name" value="RVT_3"/>
    <property type="match status" value="1"/>
</dbReference>
<proteinExistence type="predicted"/>
<comment type="caution">
    <text evidence="5">The sequence shown here is derived from an EMBL/GenBank/DDBJ whole genome shotgun (WGS) entry which is preliminary data.</text>
</comment>
<organism evidence="5 6">
    <name type="scientific">Rubroshorea leprosula</name>
    <dbReference type="NCBI Taxonomy" id="152421"/>
    <lineage>
        <taxon>Eukaryota</taxon>
        <taxon>Viridiplantae</taxon>
        <taxon>Streptophyta</taxon>
        <taxon>Embryophyta</taxon>
        <taxon>Tracheophyta</taxon>
        <taxon>Spermatophyta</taxon>
        <taxon>Magnoliopsida</taxon>
        <taxon>eudicotyledons</taxon>
        <taxon>Gunneridae</taxon>
        <taxon>Pentapetalae</taxon>
        <taxon>rosids</taxon>
        <taxon>malvids</taxon>
        <taxon>Malvales</taxon>
        <taxon>Dipterocarpaceae</taxon>
        <taxon>Rubroshorea</taxon>
    </lineage>
</organism>
<dbReference type="InterPro" id="IPR044730">
    <property type="entry name" value="RNase_H-like_dom_plant"/>
</dbReference>
<dbReference type="PROSITE" id="PS50158">
    <property type="entry name" value="ZF_CCHC"/>
    <property type="match status" value="1"/>
</dbReference>
<feature type="region of interest" description="Disordered" evidence="2">
    <location>
        <begin position="413"/>
        <end position="438"/>
    </location>
</feature>
<dbReference type="Pfam" id="PF14111">
    <property type="entry name" value="DUF4283"/>
    <property type="match status" value="1"/>
</dbReference>
<dbReference type="CDD" id="cd06222">
    <property type="entry name" value="RNase_H_like"/>
    <property type="match status" value="1"/>
</dbReference>
<dbReference type="SUPFAM" id="SSF56672">
    <property type="entry name" value="DNA/RNA polymerases"/>
    <property type="match status" value="1"/>
</dbReference>
<feature type="domain" description="RNase H type-1" evidence="4">
    <location>
        <begin position="1655"/>
        <end position="1785"/>
    </location>
</feature>
<evidence type="ECO:0000256" key="2">
    <source>
        <dbReference type="SAM" id="MobiDB-lite"/>
    </source>
</evidence>
<accession>A0AAV5HHC3</accession>
<dbReference type="Pfam" id="PF03372">
    <property type="entry name" value="Exo_endo_phos"/>
    <property type="match status" value="1"/>
</dbReference>
<dbReference type="InterPro" id="IPR026960">
    <property type="entry name" value="RVT-Znf"/>
</dbReference>
<keyword evidence="1" id="KW-0863">Zinc-finger</keyword>
<dbReference type="GO" id="GO:0004523">
    <property type="term" value="F:RNA-DNA hybrid ribonuclease activity"/>
    <property type="evidence" value="ECO:0007669"/>
    <property type="project" value="InterPro"/>
</dbReference>
<dbReference type="Pfam" id="PF00078">
    <property type="entry name" value="RVT_1"/>
    <property type="match status" value="1"/>
</dbReference>
<evidence type="ECO:0000256" key="1">
    <source>
        <dbReference type="PROSITE-ProRule" id="PRU00047"/>
    </source>
</evidence>
<keyword evidence="6" id="KW-1185">Reference proteome</keyword>
<dbReference type="Gene3D" id="3.30.420.10">
    <property type="entry name" value="Ribonuclease H-like superfamily/Ribonuclease H"/>
    <property type="match status" value="1"/>
</dbReference>
<sequence>MANANFLSLKFSSTQETDLLARSVKRVKGPSVDVPYSSKEETMAEAASTAPSYRDKLLLDGLIDSSNVDLSFDAIPEYFDEDSDIDDDPNDPAPIVLFSKEDKKRMRDPWKNALIIKTFNKTVGYTFLYASIKAQWKPTGKWECIDLGLDYFLVRFQDQVDLNKVINGGPWFVGSSYLTIRPWEPNFKPESATFSHTVIWAQLPGLSAEYYDPISLHKIGNTIGTLLRVDAHTAHHTRGQYARVCVRVDLNKPLVKIVRLGKIRQKVAYEGIRGLCFSCGRIGHRKEQCTFKSLVATPVGDRSVEAQRDGSIESINKQVEATPSKNASEDEFGPWLIVERRKKKKPVKVMLDSLSFGRNSNHRDYNEHGDSYRNVGSAIQPTQQGPRPRRANEKMTGALNVKSQFKPVNRTETKMTVNSSDCKVMDSRPNGVQASSVPASKGKEVLEVGTLTTLIFEQSNNPTPSMDQPIKDLIKTNGLSKPITSKPHSLEVSLLSVKDRIKNLEKGCSAVIPIPSSGSSFFASQDLNHGQPKDITNTSTAQPQLASPPDAQRENDTSRGSTRSDTILEGENTPTMEGGGPVSSLAQPSCNPQIHRSNSFSNLGSNTKGRYDHLSRSVQYSKARIQFRRSRHRKEAGPYSTPEIHVLSMRGAPSTCRDEGKCGEDPCYHQIPDFARKGGGSGVRVPNAPVSLSECNNDVAAQGNQGANMLSWNCRGAAKMEFRNRISDLKNQYSPSIMLILETKLSGQDARDAAAKCGFPCSHIVDSQGRAGGVWLLWDDEEVFVDVVISSHQAIHAIVKVRSHPLFSNCHWFLSGVYGRPQFELRSQLWEELRVVANQFTGPWLVMGDFNDVVDQTEKFGGAPVCQYRVRAYTNCMSDCNLMDIGYTGGRFTWINMRENNQVIRERLDRAWANPDWRLLFPNANVYHLPRISSDHNPLLLQLDVPLNRSGARPFRLEKFWLDHPEFKEIITPIWSNCDSSTSQCIQATQTSCKIWSKCTFDNIFSKKRKLNARLEGIHKALSVKHSNLLSSLEKDLIKEYEHVLKLEQDLWFMKSRSNWIIDGDRNSKFFHLSTIRHRHHNRIYGLRTSGDIWVNDQLAITNLIRDYFLDLFTSSVECSYHDSFSTLGISTPDHIDFSCLDSPPTNDEIHDALFGLKPFKAPASFIPGRKGTDNVLILQELVYSFSKRKGKTGDMIIKLDLEKAYDRIEWSFIRETLTFFKFPPLFISLVMSCISSSSISILVNGNKTEAFLPSRGLRQGDPISPYLFILCMEYLLIKLAMDTDAGKWKGSKAGIPISAKRHSKVDCQFILEKIHSKLTGWKTKFLSMAGRATLISSVLASIPNFYMQTMWLPSSVHKEIDRISNNFLWGSTDQQRKIHSIGWDTVCLPKNKGGLGFRSARNANIVAMSKLNWRLHTEKDKAWREVLVRKYNIKNFSFAPSPSASPVIKCISKGTELFKSGIKYIPRNGHSISFWLDHWVGVAPLRSVLFGPLIENAESILLSDALSNGAINMDAIGYTLPSDLVREILAIPLSNLPSVADGFSWQGKANGIFSTISAYRNLIPISTQLPLDWNWIWTTPTLPKIQMFLWQLAHGRIKTLEFLHHIGIVDDPVCKICKGQTESIEHIFQFWSSNPLPSSKSTKATRFIGWDPPPPGWLKLNTDGSAVGNPNNAGCGGLFRDYQGHWVIGFTRNIGPTTALAAELYAIRDGLNIAVSHHFHSIIVETDCQVAYLLLNGTVNRFHPYSTLIMDCKALVHMIPQVQVKNVLREANMAADALAKKGVLAPHGLSVLCVCPPEVDLLCTADHVGVSYPRL</sequence>
<dbReference type="Proteomes" id="UP001054252">
    <property type="component" value="Unassembled WGS sequence"/>
</dbReference>
<dbReference type="GO" id="GO:0008270">
    <property type="term" value="F:zinc ion binding"/>
    <property type="evidence" value="ECO:0007669"/>
    <property type="project" value="UniProtKB-KW"/>
</dbReference>
<dbReference type="Pfam" id="PF13966">
    <property type="entry name" value="zf-RVT"/>
    <property type="match status" value="1"/>
</dbReference>
<dbReference type="PANTHER" id="PTHR31286">
    <property type="entry name" value="GLYCINE-RICH CELL WALL STRUCTURAL PROTEIN 1.8-LIKE"/>
    <property type="match status" value="1"/>
</dbReference>
<protein>
    <recommendedName>
        <fullName evidence="7">CCHC-type domain-containing protein</fullName>
    </recommendedName>
</protein>
<dbReference type="InterPro" id="IPR043502">
    <property type="entry name" value="DNA/RNA_pol_sf"/>
</dbReference>
<dbReference type="PANTHER" id="PTHR31286:SF99">
    <property type="entry name" value="DUF4283 DOMAIN-CONTAINING PROTEIN"/>
    <property type="match status" value="1"/>
</dbReference>
<name>A0AAV5HHC3_9ROSI</name>
<keyword evidence="1" id="KW-0479">Metal-binding</keyword>